<dbReference type="GO" id="GO:0043365">
    <property type="term" value="F:[formate-C-acetyltransferase]-activating enzyme activity"/>
    <property type="evidence" value="ECO:0007669"/>
    <property type="project" value="InterPro"/>
</dbReference>
<dbReference type="GO" id="GO:0046872">
    <property type="term" value="F:metal ion binding"/>
    <property type="evidence" value="ECO:0007669"/>
    <property type="project" value="UniProtKB-KW"/>
</dbReference>
<evidence type="ECO:0000256" key="12">
    <source>
        <dbReference type="PIRNR" id="PIRNR000368"/>
    </source>
</evidence>
<evidence type="ECO:0000256" key="2">
    <source>
        <dbReference type="ARBA" id="ARBA00003852"/>
    </source>
</evidence>
<dbReference type="InterPro" id="IPR013785">
    <property type="entry name" value="Aldolase_TIM"/>
</dbReference>
<comment type="catalytic activity">
    <reaction evidence="11">
        <text>glycyl-[protein] + reduced [flavodoxin] + S-adenosyl-L-methionine = glycin-2-yl radical-[protein] + semiquinone [flavodoxin] + 5'-deoxyadenosine + L-methionine + H(+)</text>
        <dbReference type="Rhea" id="RHEA:61976"/>
        <dbReference type="Rhea" id="RHEA-COMP:10622"/>
        <dbReference type="Rhea" id="RHEA-COMP:14480"/>
        <dbReference type="Rhea" id="RHEA-COMP:15993"/>
        <dbReference type="Rhea" id="RHEA-COMP:15994"/>
        <dbReference type="ChEBI" id="CHEBI:15378"/>
        <dbReference type="ChEBI" id="CHEBI:17319"/>
        <dbReference type="ChEBI" id="CHEBI:29947"/>
        <dbReference type="ChEBI" id="CHEBI:32722"/>
        <dbReference type="ChEBI" id="CHEBI:57618"/>
        <dbReference type="ChEBI" id="CHEBI:57844"/>
        <dbReference type="ChEBI" id="CHEBI:59789"/>
        <dbReference type="ChEBI" id="CHEBI:140311"/>
    </reaction>
</comment>
<dbReference type="SFLD" id="SFLDG01063">
    <property type="entry name" value="activating_enzymes__group_1"/>
    <property type="match status" value="1"/>
</dbReference>
<keyword evidence="8 12" id="KW-0560">Oxidoreductase</keyword>
<dbReference type="GO" id="GO:0051539">
    <property type="term" value="F:4 iron, 4 sulfur cluster binding"/>
    <property type="evidence" value="ECO:0007669"/>
    <property type="project" value="UniProtKB-KW"/>
</dbReference>
<dbReference type="PANTHER" id="PTHR30352">
    <property type="entry name" value="PYRUVATE FORMATE-LYASE-ACTIVATING ENZYME"/>
    <property type="match status" value="1"/>
</dbReference>
<dbReference type="Gene3D" id="3.20.20.70">
    <property type="entry name" value="Aldolase class I"/>
    <property type="match status" value="1"/>
</dbReference>
<dbReference type="InterPro" id="IPR012837">
    <property type="entry name" value="NrdG"/>
</dbReference>
<reference evidence="14" key="1">
    <citation type="submission" date="2016-10" db="EMBL/GenBank/DDBJ databases">
        <authorList>
            <person name="Varghese N."/>
            <person name="Submissions S."/>
        </authorList>
    </citation>
    <scope>NUCLEOTIDE SEQUENCE [LARGE SCALE GENOMIC DNA]</scope>
    <source>
        <strain evidence="14">DSM 1551</strain>
    </source>
</reference>
<keyword evidence="7" id="KW-0479">Metal-binding</keyword>
<keyword evidence="6" id="KW-0949">S-adenosyl-L-methionine</keyword>
<dbReference type="InterPro" id="IPR058240">
    <property type="entry name" value="rSAM_sf"/>
</dbReference>
<evidence type="ECO:0000256" key="10">
    <source>
        <dbReference type="ARBA" id="ARBA00023014"/>
    </source>
</evidence>
<sequence length="175" mass="20302">MSNIAKIKNFDIANGEGIRTSIFFSGCSHHCKGCFNQKLWDYDYGTPCGDEVYKEIYDSMNGHIAGISILGGEPFDAKNIDDVYTLVTLFKRDFPDKTIWIWSGYTWEELLEKTECKNEYLNDITFATLKMIDVLVDGRFILEQRDLNLKWRGSIKQRVISVQESLKKREIVLHE</sequence>
<keyword evidence="14" id="KW-1185">Reference proteome</keyword>
<dbReference type="GO" id="GO:0004748">
    <property type="term" value="F:ribonucleoside-diphosphate reductase activity, thioredoxin disulfide as acceptor"/>
    <property type="evidence" value="ECO:0007669"/>
    <property type="project" value="TreeGrafter"/>
</dbReference>
<dbReference type="InterPro" id="IPR034457">
    <property type="entry name" value="Organic_radical-activating"/>
</dbReference>
<dbReference type="PROSITE" id="PS01087">
    <property type="entry name" value="RADICAL_ACTIVATING"/>
    <property type="match status" value="1"/>
</dbReference>
<proteinExistence type="inferred from homology"/>
<evidence type="ECO:0000256" key="3">
    <source>
        <dbReference type="ARBA" id="ARBA00009777"/>
    </source>
</evidence>
<dbReference type="InterPro" id="IPR007197">
    <property type="entry name" value="rSAM"/>
</dbReference>
<comment type="similarity">
    <text evidence="3 12">Belongs to the organic radical-activating enzymes family.</text>
</comment>
<dbReference type="EMBL" id="FOIN01000001">
    <property type="protein sequence ID" value="SET05242.1"/>
    <property type="molecule type" value="Genomic_DNA"/>
</dbReference>
<evidence type="ECO:0000256" key="5">
    <source>
        <dbReference type="ARBA" id="ARBA00022485"/>
    </source>
</evidence>
<comment type="cofactor">
    <cofactor evidence="1">
        <name>[4Fe-4S] cluster</name>
        <dbReference type="ChEBI" id="CHEBI:49883"/>
    </cofactor>
</comment>
<evidence type="ECO:0000256" key="4">
    <source>
        <dbReference type="ARBA" id="ARBA00014281"/>
    </source>
</evidence>
<evidence type="ECO:0000256" key="9">
    <source>
        <dbReference type="ARBA" id="ARBA00023004"/>
    </source>
</evidence>
<dbReference type="PIRSF" id="PIRSF000368">
    <property type="entry name" value="NrdG"/>
    <property type="match status" value="1"/>
</dbReference>
<dbReference type="AlphaFoldDB" id="A0A1I0BFF7"/>
<evidence type="ECO:0000256" key="7">
    <source>
        <dbReference type="ARBA" id="ARBA00022723"/>
    </source>
</evidence>
<evidence type="ECO:0000313" key="13">
    <source>
        <dbReference type="EMBL" id="SET05242.1"/>
    </source>
</evidence>
<dbReference type="OrthoDB" id="9782387at2"/>
<gene>
    <name evidence="13" type="ORF">SAMN04489758_10191</name>
</gene>
<keyword evidence="10" id="KW-0411">Iron-sulfur</keyword>
<dbReference type="SFLD" id="SFLDF00299">
    <property type="entry name" value="anaerobic_ribonucleoside-triph"/>
    <property type="match status" value="1"/>
</dbReference>
<keyword evidence="9" id="KW-0408">Iron</keyword>
<dbReference type="InterPro" id="IPR001989">
    <property type="entry name" value="Radical_activat_CS"/>
</dbReference>
<dbReference type="PANTHER" id="PTHR30352:SF2">
    <property type="entry name" value="ANAEROBIC RIBONUCLEOSIDE-TRIPHOSPHATE REDUCTASE-ACTIVATING PROTEIN"/>
    <property type="match status" value="1"/>
</dbReference>
<organism evidence="13 14">
    <name type="scientific">Thomasclavelia cocleata</name>
    <dbReference type="NCBI Taxonomy" id="69824"/>
    <lineage>
        <taxon>Bacteria</taxon>
        <taxon>Bacillati</taxon>
        <taxon>Bacillota</taxon>
        <taxon>Erysipelotrichia</taxon>
        <taxon>Erysipelotrichales</taxon>
        <taxon>Coprobacillaceae</taxon>
        <taxon>Thomasclavelia</taxon>
    </lineage>
</organism>
<dbReference type="NCBIfam" id="TIGR02491">
    <property type="entry name" value="NrdG"/>
    <property type="match status" value="1"/>
</dbReference>
<evidence type="ECO:0000256" key="11">
    <source>
        <dbReference type="ARBA" id="ARBA00047365"/>
    </source>
</evidence>
<evidence type="ECO:0000256" key="6">
    <source>
        <dbReference type="ARBA" id="ARBA00022691"/>
    </source>
</evidence>
<dbReference type="SFLD" id="SFLDG01066">
    <property type="entry name" value="organic_radical-activating_enz"/>
    <property type="match status" value="1"/>
</dbReference>
<dbReference type="SFLD" id="SFLDS00029">
    <property type="entry name" value="Radical_SAM"/>
    <property type="match status" value="1"/>
</dbReference>
<protein>
    <recommendedName>
        <fullName evidence="4 12">Anaerobic ribonucleoside-triphosphate reductase-activating protein</fullName>
        <ecNumber evidence="12">1.97.1.-</ecNumber>
    </recommendedName>
</protein>
<evidence type="ECO:0000256" key="1">
    <source>
        <dbReference type="ARBA" id="ARBA00001966"/>
    </source>
</evidence>
<dbReference type="GeneID" id="78287137"/>
<comment type="function">
    <text evidence="2 12">Activation of anaerobic ribonucleoside-triphosphate reductase under anaerobic conditions by generation of an organic free radical, using S-adenosylmethionine and reduced flavodoxin as cosubstrates to produce 5'-deoxy-adenosine.</text>
</comment>
<dbReference type="EC" id="1.97.1.-" evidence="12"/>
<keyword evidence="5" id="KW-0004">4Fe-4S</keyword>
<dbReference type="Pfam" id="PF13353">
    <property type="entry name" value="Fer4_12"/>
    <property type="match status" value="1"/>
</dbReference>
<dbReference type="SUPFAM" id="SSF102114">
    <property type="entry name" value="Radical SAM enzymes"/>
    <property type="match status" value="1"/>
</dbReference>
<dbReference type="Proteomes" id="UP000198558">
    <property type="component" value="Unassembled WGS sequence"/>
</dbReference>
<evidence type="ECO:0000313" key="14">
    <source>
        <dbReference type="Proteomes" id="UP000198558"/>
    </source>
</evidence>
<dbReference type="RefSeq" id="WP_092351366.1">
    <property type="nucleotide sequence ID" value="NZ_FOIN01000001.1"/>
</dbReference>
<evidence type="ECO:0000256" key="8">
    <source>
        <dbReference type="ARBA" id="ARBA00023002"/>
    </source>
</evidence>
<name>A0A1I0BFF7_9FIRM</name>
<accession>A0A1I0BFF7</accession>